<comment type="caution">
    <text evidence="1">The sequence shown here is derived from an EMBL/GenBank/DDBJ whole genome shotgun (WGS) entry which is preliminary data.</text>
</comment>
<dbReference type="EMBL" id="LCQW01000005">
    <property type="protein sequence ID" value="KKW24671.1"/>
    <property type="molecule type" value="Genomic_DNA"/>
</dbReference>
<sequence>MSNFLFFLLYNHHVTYSLRLKSTLTSDERKIFAKLRTPQKIQDYLDTFPVNFEQCGETYMSPRRVIEEKTAHCLEAAVFAAAAFAYHGQHPLLMDLQTISMDQDHVVALFQVNGYWGAISKTNHAVLRYRDPIYSTLRELAASYFHEYFMDDGLKSLRRYSKPFDLSKYAPEKWVTAEKDLFWLIEPLDSSHHFPIVPKKNERLLRHATQAELDATDFVEWKKKPDDL</sequence>
<evidence type="ECO:0008006" key="3">
    <source>
        <dbReference type="Google" id="ProtNLM"/>
    </source>
</evidence>
<dbReference type="AlphaFoldDB" id="A0A0G1X109"/>
<protein>
    <recommendedName>
        <fullName evidence="3">Transglutaminase-like domain-containing protein</fullName>
    </recommendedName>
</protein>
<organism evidence="1 2">
    <name type="scientific">Candidatus Kaiserbacteria bacterium GW2011_GWA2_52_12</name>
    <dbReference type="NCBI Taxonomy" id="1618671"/>
    <lineage>
        <taxon>Bacteria</taxon>
        <taxon>Candidatus Kaiseribacteriota</taxon>
    </lineage>
</organism>
<evidence type="ECO:0000313" key="1">
    <source>
        <dbReference type="EMBL" id="KKW24671.1"/>
    </source>
</evidence>
<accession>A0A0G1X109</accession>
<proteinExistence type="predicted"/>
<name>A0A0G1X109_9BACT</name>
<gene>
    <name evidence="1" type="ORF">UY67_C0005G0043</name>
</gene>
<dbReference type="Proteomes" id="UP000034273">
    <property type="component" value="Unassembled WGS sequence"/>
</dbReference>
<evidence type="ECO:0000313" key="2">
    <source>
        <dbReference type="Proteomes" id="UP000034273"/>
    </source>
</evidence>
<reference evidence="1 2" key="1">
    <citation type="journal article" date="2015" name="Nature">
        <title>rRNA introns, odd ribosomes, and small enigmatic genomes across a large radiation of phyla.</title>
        <authorList>
            <person name="Brown C.T."/>
            <person name="Hug L.A."/>
            <person name="Thomas B.C."/>
            <person name="Sharon I."/>
            <person name="Castelle C.J."/>
            <person name="Singh A."/>
            <person name="Wilkins M.J."/>
            <person name="Williams K.H."/>
            <person name="Banfield J.F."/>
        </authorList>
    </citation>
    <scope>NUCLEOTIDE SEQUENCE [LARGE SCALE GENOMIC DNA]</scope>
</reference>